<dbReference type="PANTHER" id="PTHR46233:SF3">
    <property type="entry name" value="HYDROXYACYLGLUTATHIONE HYDROLASE GLOC"/>
    <property type="match status" value="1"/>
</dbReference>
<feature type="domain" description="Metallo-beta-lactamase" evidence="5">
    <location>
        <begin position="13"/>
        <end position="179"/>
    </location>
</feature>
<dbReference type="SUPFAM" id="SSF56281">
    <property type="entry name" value="Metallo-hydrolase/oxidoreductase"/>
    <property type="match status" value="1"/>
</dbReference>
<evidence type="ECO:0000256" key="1">
    <source>
        <dbReference type="ARBA" id="ARBA00001947"/>
    </source>
</evidence>
<dbReference type="EMBL" id="DWWA01000020">
    <property type="protein sequence ID" value="HJC71998.1"/>
    <property type="molecule type" value="Genomic_DNA"/>
</dbReference>
<organism evidence="6 7">
    <name type="scientific">Candidatus Ruthenibacterium merdavium</name>
    <dbReference type="NCBI Taxonomy" id="2838752"/>
    <lineage>
        <taxon>Bacteria</taxon>
        <taxon>Bacillati</taxon>
        <taxon>Bacillota</taxon>
        <taxon>Clostridia</taxon>
        <taxon>Eubacteriales</taxon>
        <taxon>Oscillospiraceae</taxon>
        <taxon>Ruthenibacterium</taxon>
    </lineage>
</organism>
<dbReference type="InterPro" id="IPR001279">
    <property type="entry name" value="Metallo-B-lactamas"/>
</dbReference>
<dbReference type="Proteomes" id="UP000823918">
    <property type="component" value="Unassembled WGS sequence"/>
</dbReference>
<keyword evidence="4" id="KW-0862">Zinc</keyword>
<dbReference type="SMART" id="SM00849">
    <property type="entry name" value="Lactamase_B"/>
    <property type="match status" value="1"/>
</dbReference>
<dbReference type="Gene3D" id="3.60.15.10">
    <property type="entry name" value="Ribonuclease Z/Hydroxyacylglutathione hydrolase-like"/>
    <property type="match status" value="1"/>
</dbReference>
<evidence type="ECO:0000313" key="7">
    <source>
        <dbReference type="Proteomes" id="UP000823918"/>
    </source>
</evidence>
<dbReference type="InterPro" id="IPR036866">
    <property type="entry name" value="RibonucZ/Hydroxyglut_hydro"/>
</dbReference>
<keyword evidence="3" id="KW-0378">Hydrolase</keyword>
<evidence type="ECO:0000256" key="4">
    <source>
        <dbReference type="ARBA" id="ARBA00022833"/>
    </source>
</evidence>
<comment type="cofactor">
    <cofactor evidence="1">
        <name>Zn(2+)</name>
        <dbReference type="ChEBI" id="CHEBI:29105"/>
    </cofactor>
</comment>
<dbReference type="GO" id="GO:0046872">
    <property type="term" value="F:metal ion binding"/>
    <property type="evidence" value="ECO:0007669"/>
    <property type="project" value="UniProtKB-KW"/>
</dbReference>
<gene>
    <name evidence="6" type="ORF">H9698_04285</name>
</gene>
<protein>
    <submittedName>
        <fullName evidence="6">MBL fold metallo-hydrolase</fullName>
    </submittedName>
</protein>
<dbReference type="PANTHER" id="PTHR46233">
    <property type="entry name" value="HYDROXYACYLGLUTATHIONE HYDROLASE GLOC"/>
    <property type="match status" value="1"/>
</dbReference>
<keyword evidence="2" id="KW-0479">Metal-binding</keyword>
<evidence type="ECO:0000259" key="5">
    <source>
        <dbReference type="SMART" id="SM00849"/>
    </source>
</evidence>
<dbReference type="InterPro" id="IPR051453">
    <property type="entry name" value="MBL_Glyoxalase_II"/>
</dbReference>
<evidence type="ECO:0000256" key="2">
    <source>
        <dbReference type="ARBA" id="ARBA00022723"/>
    </source>
</evidence>
<reference evidence="6" key="1">
    <citation type="journal article" date="2021" name="PeerJ">
        <title>Extensive microbial diversity within the chicken gut microbiome revealed by metagenomics and culture.</title>
        <authorList>
            <person name="Gilroy R."/>
            <person name="Ravi A."/>
            <person name="Getino M."/>
            <person name="Pursley I."/>
            <person name="Horton D.L."/>
            <person name="Alikhan N.F."/>
            <person name="Baker D."/>
            <person name="Gharbi K."/>
            <person name="Hall N."/>
            <person name="Watson M."/>
            <person name="Adriaenssens E.M."/>
            <person name="Foster-Nyarko E."/>
            <person name="Jarju S."/>
            <person name="Secka A."/>
            <person name="Antonio M."/>
            <person name="Oren A."/>
            <person name="Chaudhuri R.R."/>
            <person name="La Ragione R."/>
            <person name="Hildebrand F."/>
            <person name="Pallen M.J."/>
        </authorList>
    </citation>
    <scope>NUCLEOTIDE SEQUENCE</scope>
    <source>
        <strain evidence="6">5933</strain>
    </source>
</reference>
<sequence length="201" mass="22044">MKVLHLRGPIPLFTNTFILLDEHGSAAVIDPAAKAGQYLDILQKEGAKLTHILLTHGHFDHVGAVQELKQATGAKVFAGEGEARGTQLHPLTPEQVDEFYRDEQTIPVGQAEVKVFYTPGHSQGCVCLLCGDVMFTGDTLFAGDIGRTDLETSNPDSMRKSLARLCRTIEDDVQVLPGHNDFSTMGRERAQNPYLQEFVNA</sequence>
<dbReference type="CDD" id="cd06262">
    <property type="entry name" value="metallo-hydrolase-like_MBL-fold"/>
    <property type="match status" value="1"/>
</dbReference>
<evidence type="ECO:0000313" key="6">
    <source>
        <dbReference type="EMBL" id="HJC71998.1"/>
    </source>
</evidence>
<dbReference type="GO" id="GO:0016787">
    <property type="term" value="F:hydrolase activity"/>
    <property type="evidence" value="ECO:0007669"/>
    <property type="project" value="UniProtKB-KW"/>
</dbReference>
<dbReference type="AlphaFoldDB" id="A0A9D2TKE9"/>
<name>A0A9D2TKE9_9FIRM</name>
<evidence type="ECO:0000256" key="3">
    <source>
        <dbReference type="ARBA" id="ARBA00022801"/>
    </source>
</evidence>
<accession>A0A9D2TKE9</accession>
<proteinExistence type="predicted"/>
<dbReference type="Pfam" id="PF00753">
    <property type="entry name" value="Lactamase_B"/>
    <property type="match status" value="1"/>
</dbReference>
<reference evidence="6" key="2">
    <citation type="submission" date="2021-04" db="EMBL/GenBank/DDBJ databases">
        <authorList>
            <person name="Gilroy R."/>
        </authorList>
    </citation>
    <scope>NUCLEOTIDE SEQUENCE</scope>
    <source>
        <strain evidence="6">5933</strain>
    </source>
</reference>
<comment type="caution">
    <text evidence="6">The sequence shown here is derived from an EMBL/GenBank/DDBJ whole genome shotgun (WGS) entry which is preliminary data.</text>
</comment>